<dbReference type="OrthoDB" id="9777044at2"/>
<evidence type="ECO:0000256" key="2">
    <source>
        <dbReference type="ARBA" id="ARBA00022692"/>
    </source>
</evidence>
<reference evidence="7" key="1">
    <citation type="submission" date="2016-11" db="EMBL/GenBank/DDBJ databases">
        <authorList>
            <person name="Varghese N."/>
            <person name="Submissions S."/>
        </authorList>
    </citation>
    <scope>NUCLEOTIDE SEQUENCE [LARGE SCALE GENOMIC DNA]</scope>
    <source>
        <strain evidence="7">DSM 11003</strain>
    </source>
</reference>
<feature type="transmembrane region" description="Helical" evidence="5">
    <location>
        <begin position="156"/>
        <end position="185"/>
    </location>
</feature>
<dbReference type="GO" id="GO:0009977">
    <property type="term" value="F:proton motive force dependent protein transmembrane transporter activity"/>
    <property type="evidence" value="ECO:0007669"/>
    <property type="project" value="TreeGrafter"/>
</dbReference>
<evidence type="ECO:0000313" key="7">
    <source>
        <dbReference type="Proteomes" id="UP000242329"/>
    </source>
</evidence>
<comment type="subcellular location">
    <subcellularLocation>
        <location evidence="5">Cell membrane</location>
        <topology evidence="5">Multi-pass membrane protein</topology>
    </subcellularLocation>
    <subcellularLocation>
        <location evidence="1">Membrane</location>
        <topology evidence="1">Multi-pass membrane protein</topology>
    </subcellularLocation>
</comment>
<feature type="transmembrane region" description="Helical" evidence="5">
    <location>
        <begin position="219"/>
        <end position="239"/>
    </location>
</feature>
<keyword evidence="7" id="KW-1185">Reference proteome</keyword>
<name>A0A1M5NK18_9FIRM</name>
<keyword evidence="5" id="KW-0813">Transport</keyword>
<dbReference type="InterPro" id="IPR002033">
    <property type="entry name" value="TatC"/>
</dbReference>
<keyword evidence="5" id="KW-1003">Cell membrane</keyword>
<keyword evidence="2 5" id="KW-0812">Transmembrane</keyword>
<accession>A0A1M5NK18</accession>
<dbReference type="STRING" id="1123382.SAMN02745221_01226"/>
<dbReference type="GO" id="GO:0043953">
    <property type="term" value="P:protein transport by the Tat complex"/>
    <property type="evidence" value="ECO:0007669"/>
    <property type="project" value="UniProtKB-UniRule"/>
</dbReference>
<gene>
    <name evidence="5" type="primary">tatC</name>
    <name evidence="6" type="ORF">SAMN02745221_01226</name>
</gene>
<dbReference type="AlphaFoldDB" id="A0A1M5NK18"/>
<comment type="subunit">
    <text evidence="5">Forms a complex with TatA.</text>
</comment>
<proteinExistence type="inferred from homology"/>
<sequence>MVFSDLSPEDKQTIIEHLEDLRKSLLISIVAIIIAAVFAFYYSEQILSIIMSPLTSLNENLIVTGVTEAFFVKLKLSFLAGFVIAFPVVVWALWRFIKPALYPHERKYVYILFPITIGLFVGGVLFAYFGILKLILNFFIYIAGENLETMFKVDQYVSFVLAFTLPFGIVFELPVVVFFLSKLGIISHEAMARNRKYALLVIVILAAALTPGPDPFSQMMMAIPVYLLYEISIWIARFSRPGEERMRKMEARKKTQEETD</sequence>
<dbReference type="HAMAP" id="MF_00902">
    <property type="entry name" value="TatC"/>
    <property type="match status" value="1"/>
</dbReference>
<dbReference type="PRINTS" id="PR01840">
    <property type="entry name" value="TATCFAMILY"/>
</dbReference>
<dbReference type="RefSeq" id="WP_084728369.1">
    <property type="nucleotide sequence ID" value="NZ_FQWY01000017.1"/>
</dbReference>
<protein>
    <recommendedName>
        <fullName evidence="5">Sec-independent protein translocase protein TatC</fullName>
    </recommendedName>
</protein>
<evidence type="ECO:0000256" key="4">
    <source>
        <dbReference type="ARBA" id="ARBA00023136"/>
    </source>
</evidence>
<dbReference type="GO" id="GO:0065002">
    <property type="term" value="P:intracellular protein transmembrane transport"/>
    <property type="evidence" value="ECO:0007669"/>
    <property type="project" value="TreeGrafter"/>
</dbReference>
<comment type="similarity">
    <text evidence="5">Belongs to the TatC family.</text>
</comment>
<evidence type="ECO:0000256" key="1">
    <source>
        <dbReference type="ARBA" id="ARBA00004141"/>
    </source>
</evidence>
<keyword evidence="5" id="KW-0811">Translocation</keyword>
<dbReference type="Pfam" id="PF00902">
    <property type="entry name" value="TatC"/>
    <property type="match status" value="1"/>
</dbReference>
<dbReference type="GO" id="GO:0033281">
    <property type="term" value="C:TAT protein transport complex"/>
    <property type="evidence" value="ECO:0007669"/>
    <property type="project" value="UniProtKB-UniRule"/>
</dbReference>
<evidence type="ECO:0000256" key="5">
    <source>
        <dbReference type="HAMAP-Rule" id="MF_00902"/>
    </source>
</evidence>
<evidence type="ECO:0000256" key="3">
    <source>
        <dbReference type="ARBA" id="ARBA00022989"/>
    </source>
</evidence>
<feature type="transmembrane region" description="Helical" evidence="5">
    <location>
        <begin position="25"/>
        <end position="43"/>
    </location>
</feature>
<comment type="function">
    <text evidence="5">Part of the twin-arginine translocation (Tat) system that transports large folded proteins containing a characteristic twin-arginine motif in their signal peptide across membranes.</text>
</comment>
<dbReference type="EMBL" id="FQWY01000017">
    <property type="protein sequence ID" value="SHG89787.1"/>
    <property type="molecule type" value="Genomic_DNA"/>
</dbReference>
<dbReference type="PANTHER" id="PTHR30371">
    <property type="entry name" value="SEC-INDEPENDENT PROTEIN TRANSLOCASE PROTEIN TATC"/>
    <property type="match status" value="1"/>
</dbReference>
<keyword evidence="3 5" id="KW-1133">Transmembrane helix</keyword>
<keyword evidence="4 5" id="KW-0472">Membrane</keyword>
<organism evidence="6 7">
    <name type="scientific">Thermosyntropha lipolytica DSM 11003</name>
    <dbReference type="NCBI Taxonomy" id="1123382"/>
    <lineage>
        <taxon>Bacteria</taxon>
        <taxon>Bacillati</taxon>
        <taxon>Bacillota</taxon>
        <taxon>Clostridia</taxon>
        <taxon>Eubacteriales</taxon>
        <taxon>Syntrophomonadaceae</taxon>
        <taxon>Thermosyntropha</taxon>
    </lineage>
</organism>
<dbReference type="NCBIfam" id="TIGR00945">
    <property type="entry name" value="tatC"/>
    <property type="match status" value="1"/>
</dbReference>
<feature type="transmembrane region" description="Helical" evidence="5">
    <location>
        <begin position="197"/>
        <end position="213"/>
    </location>
</feature>
<dbReference type="PANTHER" id="PTHR30371:SF0">
    <property type="entry name" value="SEC-INDEPENDENT PROTEIN TRANSLOCASE PROTEIN TATC, CHLOROPLASTIC-RELATED"/>
    <property type="match status" value="1"/>
</dbReference>
<feature type="transmembrane region" description="Helical" evidence="5">
    <location>
        <begin position="76"/>
        <end position="97"/>
    </location>
</feature>
<feature type="transmembrane region" description="Helical" evidence="5">
    <location>
        <begin position="109"/>
        <end position="136"/>
    </location>
</feature>
<keyword evidence="5" id="KW-0653">Protein transport</keyword>
<dbReference type="Proteomes" id="UP000242329">
    <property type="component" value="Unassembled WGS sequence"/>
</dbReference>
<evidence type="ECO:0000313" key="6">
    <source>
        <dbReference type="EMBL" id="SHG89787.1"/>
    </source>
</evidence>